<dbReference type="EMBL" id="BNCO01000049">
    <property type="protein sequence ID" value="GIL62180.1"/>
    <property type="molecule type" value="Genomic_DNA"/>
</dbReference>
<dbReference type="AlphaFoldDB" id="A0A8J4BHD1"/>
<evidence type="ECO:0000313" key="2">
    <source>
        <dbReference type="Proteomes" id="UP000747399"/>
    </source>
</evidence>
<feature type="non-terminal residue" evidence="1">
    <location>
        <position position="153"/>
    </location>
</feature>
<feature type="non-terminal residue" evidence="1">
    <location>
        <position position="1"/>
    </location>
</feature>
<proteinExistence type="predicted"/>
<evidence type="ECO:0000313" key="1">
    <source>
        <dbReference type="EMBL" id="GIL62180.1"/>
    </source>
</evidence>
<protein>
    <submittedName>
        <fullName evidence="1">Uncharacterized protein</fullName>
    </submittedName>
</protein>
<accession>A0A8J4BHD1</accession>
<organism evidence="1 2">
    <name type="scientific">Volvox africanus</name>
    <dbReference type="NCBI Taxonomy" id="51714"/>
    <lineage>
        <taxon>Eukaryota</taxon>
        <taxon>Viridiplantae</taxon>
        <taxon>Chlorophyta</taxon>
        <taxon>core chlorophytes</taxon>
        <taxon>Chlorophyceae</taxon>
        <taxon>CS clade</taxon>
        <taxon>Chlamydomonadales</taxon>
        <taxon>Volvocaceae</taxon>
        <taxon>Volvox</taxon>
    </lineage>
</organism>
<gene>
    <name evidence="1" type="ORF">Vafri_16446</name>
</gene>
<reference evidence="1" key="1">
    <citation type="journal article" date="2021" name="Proc. Natl. Acad. Sci. U.S.A.">
        <title>Three genomes in the algal genus Volvox reveal the fate of a haploid sex-determining region after a transition to homothallism.</title>
        <authorList>
            <person name="Yamamoto K."/>
            <person name="Hamaji T."/>
            <person name="Kawai-Toyooka H."/>
            <person name="Matsuzaki R."/>
            <person name="Takahashi F."/>
            <person name="Nishimura Y."/>
            <person name="Kawachi M."/>
            <person name="Noguchi H."/>
            <person name="Minakuchi Y."/>
            <person name="Umen J.G."/>
            <person name="Toyoda A."/>
            <person name="Nozaki H."/>
        </authorList>
    </citation>
    <scope>NUCLEOTIDE SEQUENCE</scope>
    <source>
        <strain evidence="1">NIES-3780</strain>
    </source>
</reference>
<keyword evidence="2" id="KW-1185">Reference proteome</keyword>
<name>A0A8J4BHD1_9CHLO</name>
<comment type="caution">
    <text evidence="1">The sequence shown here is derived from an EMBL/GenBank/DDBJ whole genome shotgun (WGS) entry which is preliminary data.</text>
</comment>
<dbReference type="Proteomes" id="UP000747399">
    <property type="component" value="Unassembled WGS sequence"/>
</dbReference>
<sequence>LPPGPGALSECADYEAAALAERTATADDVLNVAVTDSGGSGGIGGRYSCEVDNGEILECAPVERVTLGGLGRPPEVCAFPFVYRLRNRTDCVWLEGVEACKVADGSWAECSPHFITRFPEPPNNMTSGPRYSVSGQPCQIPFFYNGSLQWDCM</sequence>